<evidence type="ECO:0000313" key="8">
    <source>
        <dbReference type="Proteomes" id="UP000006045"/>
    </source>
</evidence>
<name>A0A7U9GS92_PSEFL</name>
<feature type="transmembrane region" description="Helical" evidence="5">
    <location>
        <begin position="170"/>
        <end position="188"/>
    </location>
</feature>
<feature type="transmembrane region" description="Helical" evidence="5">
    <location>
        <begin position="95"/>
        <end position="114"/>
    </location>
</feature>
<evidence type="ECO:0000256" key="4">
    <source>
        <dbReference type="ARBA" id="ARBA00034247"/>
    </source>
</evidence>
<dbReference type="OrthoDB" id="9812260at2"/>
<dbReference type="Pfam" id="PF00990">
    <property type="entry name" value="GGDEF"/>
    <property type="match status" value="1"/>
</dbReference>
<dbReference type="SMART" id="SM00267">
    <property type="entry name" value="GGDEF"/>
    <property type="match status" value="1"/>
</dbReference>
<dbReference type="PROSITE" id="PS50887">
    <property type="entry name" value="GGDEF"/>
    <property type="match status" value="1"/>
</dbReference>
<dbReference type="Proteomes" id="UP000006045">
    <property type="component" value="Chromosome"/>
</dbReference>
<evidence type="ECO:0000256" key="5">
    <source>
        <dbReference type="SAM" id="Phobius"/>
    </source>
</evidence>
<dbReference type="AlphaFoldDB" id="A0A7U9GS92"/>
<comment type="subcellular location">
    <subcellularLocation>
        <location evidence="2">Cell inner membrane</location>
    </subcellularLocation>
</comment>
<dbReference type="PANTHER" id="PTHR45138:SF9">
    <property type="entry name" value="DIGUANYLATE CYCLASE DGCM-RELATED"/>
    <property type="match status" value="1"/>
</dbReference>
<comment type="catalytic activity">
    <reaction evidence="4">
        <text>2 GTP = 3',3'-c-di-GMP + 2 diphosphate</text>
        <dbReference type="Rhea" id="RHEA:24898"/>
        <dbReference type="ChEBI" id="CHEBI:33019"/>
        <dbReference type="ChEBI" id="CHEBI:37565"/>
        <dbReference type="ChEBI" id="CHEBI:58805"/>
        <dbReference type="EC" id="2.7.7.65"/>
    </reaction>
</comment>
<dbReference type="CDD" id="cd01949">
    <property type="entry name" value="GGDEF"/>
    <property type="match status" value="1"/>
</dbReference>
<dbReference type="NCBIfam" id="TIGR00254">
    <property type="entry name" value="GGDEF"/>
    <property type="match status" value="1"/>
</dbReference>
<feature type="transmembrane region" description="Helical" evidence="5">
    <location>
        <begin position="55"/>
        <end position="74"/>
    </location>
</feature>
<protein>
    <recommendedName>
        <fullName evidence="3">diguanylate cyclase</fullName>
        <ecNumber evidence="3">2.7.7.65</ecNumber>
    </recommendedName>
</protein>
<dbReference type="InterPro" id="IPR000160">
    <property type="entry name" value="GGDEF_dom"/>
</dbReference>
<dbReference type="Gene3D" id="3.30.70.270">
    <property type="match status" value="1"/>
</dbReference>
<evidence type="ECO:0000256" key="2">
    <source>
        <dbReference type="ARBA" id="ARBA00004533"/>
    </source>
</evidence>
<accession>A0A7U9GS92</accession>
<evidence type="ECO:0000259" key="6">
    <source>
        <dbReference type="PROSITE" id="PS50887"/>
    </source>
</evidence>
<proteinExistence type="predicted"/>
<evidence type="ECO:0000256" key="3">
    <source>
        <dbReference type="ARBA" id="ARBA00012528"/>
    </source>
</evidence>
<dbReference type="SUPFAM" id="SSF55073">
    <property type="entry name" value="Nucleotide cyclase"/>
    <property type="match status" value="1"/>
</dbReference>
<evidence type="ECO:0000256" key="1">
    <source>
        <dbReference type="ARBA" id="ARBA00001946"/>
    </source>
</evidence>
<gene>
    <name evidence="7" type="ORF">I1A_002600</name>
</gene>
<dbReference type="InterPro" id="IPR043128">
    <property type="entry name" value="Rev_trsase/Diguanyl_cyclase"/>
</dbReference>
<dbReference type="FunFam" id="3.30.70.270:FF:000001">
    <property type="entry name" value="Diguanylate cyclase domain protein"/>
    <property type="match status" value="1"/>
</dbReference>
<feature type="transmembrane region" description="Helical" evidence="5">
    <location>
        <begin position="120"/>
        <end position="140"/>
    </location>
</feature>
<feature type="transmembrane region" description="Helical" evidence="5">
    <location>
        <begin position="147"/>
        <end position="164"/>
    </location>
</feature>
<comment type="cofactor">
    <cofactor evidence="1">
        <name>Mg(2+)</name>
        <dbReference type="ChEBI" id="CHEBI:18420"/>
    </cofactor>
</comment>
<keyword evidence="5" id="KW-1133">Transmembrane helix</keyword>
<reference evidence="7 8" key="1">
    <citation type="submission" date="2012-08" db="EMBL/GenBank/DDBJ databases">
        <title>The genome of cave-isolated P. fluorescens strain R124 demonstrates phenotypic adaptation to the mineral environment.</title>
        <authorList>
            <person name="Barton M.D."/>
            <person name="Petronio M."/>
            <person name="Giarrizzo J.G."/>
            <person name="Bowling B.V."/>
            <person name="Barton H.A."/>
        </authorList>
    </citation>
    <scope>NUCLEOTIDE SEQUENCE [LARGE SCALE GENOMIC DNA]</scope>
    <source>
        <strain evidence="7 8">R124</strain>
    </source>
</reference>
<feature type="transmembrane region" description="Helical" evidence="5">
    <location>
        <begin position="32"/>
        <end position="49"/>
    </location>
</feature>
<dbReference type="InterPro" id="IPR050469">
    <property type="entry name" value="Diguanylate_Cyclase"/>
</dbReference>
<organism evidence="7 8">
    <name type="scientific">Pseudomonas fluorescens R124</name>
    <dbReference type="NCBI Taxonomy" id="743713"/>
    <lineage>
        <taxon>Bacteria</taxon>
        <taxon>Pseudomonadati</taxon>
        <taxon>Pseudomonadota</taxon>
        <taxon>Gammaproteobacteria</taxon>
        <taxon>Pseudomonadales</taxon>
        <taxon>Pseudomonadaceae</taxon>
        <taxon>Pseudomonas</taxon>
    </lineage>
</organism>
<keyword evidence="5" id="KW-0812">Transmembrane</keyword>
<dbReference type="RefSeq" id="WP_003224884.1">
    <property type="nucleotide sequence ID" value="NZ_CM001561.1"/>
</dbReference>
<feature type="domain" description="GGDEF" evidence="6">
    <location>
        <begin position="246"/>
        <end position="375"/>
    </location>
</feature>
<dbReference type="InterPro" id="IPR029787">
    <property type="entry name" value="Nucleotide_cyclase"/>
</dbReference>
<evidence type="ECO:0000313" key="7">
    <source>
        <dbReference type="EMBL" id="EJZ58272.1"/>
    </source>
</evidence>
<dbReference type="PANTHER" id="PTHR45138">
    <property type="entry name" value="REGULATORY COMPONENTS OF SENSORY TRANSDUCTION SYSTEM"/>
    <property type="match status" value="1"/>
</dbReference>
<keyword evidence="5" id="KW-0472">Membrane</keyword>
<dbReference type="EMBL" id="CM001561">
    <property type="protein sequence ID" value="EJZ58272.1"/>
    <property type="molecule type" value="Genomic_DNA"/>
</dbReference>
<dbReference type="EC" id="2.7.7.65" evidence="3"/>
<dbReference type="GO" id="GO:0005886">
    <property type="term" value="C:plasma membrane"/>
    <property type="evidence" value="ECO:0007669"/>
    <property type="project" value="UniProtKB-SubCell"/>
</dbReference>
<sequence length="375" mass="41678">MDDLELRSDQGSEIAEQVRTDRLQQLFRQSGAAVFGSYMAAILLCWLCWDRFDHGVVIGWIAVLTLSTLLRISMFIGYFHSHVSERTPQRWERRYWCTLMLSAGIWGAGALAVIPVDDLLAQAMVMLFTVGMSVSAVSCYSAYRNMTMVSIGLVLLPCSIWLLFQPSTLQVGMALAVFVFASFVASATRKMSDALETAFRLTRELERENRLSVRAARTDELTGLKNRRAFFDDADQLYRECKSKGSVLCAVMLDMDHFKHINDSYGHQVGDQVLRQVGAVITASIRETDVHGRLGGEEFAILLPDTTLDVAMSIAQELIQAISRLKAEPADRITASLGVASSDFNEESLSSLMNNADRALYKAKSYGRNQVAVAD</sequence>
<dbReference type="GO" id="GO:0052621">
    <property type="term" value="F:diguanylate cyclase activity"/>
    <property type="evidence" value="ECO:0007669"/>
    <property type="project" value="UniProtKB-EC"/>
</dbReference>